<dbReference type="FunFam" id="3.30.1370.10:FF:000001">
    <property type="entry name" value="Polyribonucleotide nucleotidyltransferase"/>
    <property type="match status" value="1"/>
</dbReference>
<comment type="function">
    <text evidence="8">Involved in mRNA degradation. Catalyzes the phosphorolysis of single-stranded polyribonucleotides processively in the 3'- to 5'-direction.</text>
</comment>
<dbReference type="InterPro" id="IPR012340">
    <property type="entry name" value="NA-bd_OB-fold"/>
</dbReference>
<dbReference type="InterPro" id="IPR027408">
    <property type="entry name" value="PNPase/RNase_PH_dom_sf"/>
</dbReference>
<evidence type="ECO:0000256" key="2">
    <source>
        <dbReference type="ARBA" id="ARBA00022490"/>
    </source>
</evidence>
<dbReference type="PIRSF" id="PIRSF005499">
    <property type="entry name" value="PNPase"/>
    <property type="match status" value="1"/>
</dbReference>
<dbReference type="HAMAP" id="MF_01595">
    <property type="entry name" value="PNPase"/>
    <property type="match status" value="1"/>
</dbReference>
<dbReference type="GO" id="GO:0006402">
    <property type="term" value="P:mRNA catabolic process"/>
    <property type="evidence" value="ECO:0007669"/>
    <property type="project" value="UniProtKB-UniRule"/>
</dbReference>
<dbReference type="Proteomes" id="UP000266796">
    <property type="component" value="Chromosome"/>
</dbReference>
<keyword evidence="2 8" id="KW-0963">Cytoplasm</keyword>
<dbReference type="FunFam" id="3.30.230.70:FF:000002">
    <property type="entry name" value="Polyribonucleotide nucleotidyltransferase"/>
    <property type="match status" value="1"/>
</dbReference>
<dbReference type="GO" id="GO:0000287">
    <property type="term" value="F:magnesium ion binding"/>
    <property type="evidence" value="ECO:0007669"/>
    <property type="project" value="UniProtKB-UniRule"/>
</dbReference>
<dbReference type="InterPro" id="IPR015847">
    <property type="entry name" value="ExoRNase_PH_dom2"/>
</dbReference>
<dbReference type="GO" id="GO:0004654">
    <property type="term" value="F:polyribonucleotide nucleotidyltransferase activity"/>
    <property type="evidence" value="ECO:0007669"/>
    <property type="project" value="UniProtKB-UniRule"/>
</dbReference>
<dbReference type="FunFam" id="2.40.50.140:FF:000189">
    <property type="entry name" value="Polyribonucleotide nucleotidyltransferase, putative"/>
    <property type="match status" value="1"/>
</dbReference>
<dbReference type="GO" id="GO:0005829">
    <property type="term" value="C:cytosol"/>
    <property type="evidence" value="ECO:0007669"/>
    <property type="project" value="TreeGrafter"/>
</dbReference>
<dbReference type="SUPFAM" id="SSF50249">
    <property type="entry name" value="Nucleic acid-binding proteins"/>
    <property type="match status" value="1"/>
</dbReference>
<dbReference type="PANTHER" id="PTHR11252:SF0">
    <property type="entry name" value="POLYRIBONUCLEOTIDE NUCLEOTIDYLTRANSFERASE 1, MITOCHONDRIAL"/>
    <property type="match status" value="1"/>
</dbReference>
<gene>
    <name evidence="8 10" type="primary">pnp</name>
    <name evidence="10" type="ORF">CKSOR_00492</name>
</gene>
<dbReference type="InterPro" id="IPR036456">
    <property type="entry name" value="PNPase_PH_RNA-bd_sf"/>
</dbReference>
<comment type="similarity">
    <text evidence="1 8">Belongs to the polyribonucleotide nucleotidyltransferase family.</text>
</comment>
<dbReference type="InterPro" id="IPR020568">
    <property type="entry name" value="Ribosomal_Su5_D2-typ_SF"/>
</dbReference>
<comment type="subcellular location">
    <subcellularLocation>
        <location evidence="8">Cytoplasm</location>
    </subcellularLocation>
</comment>
<dbReference type="GO" id="GO:0000175">
    <property type="term" value="F:3'-5'-RNA exonuclease activity"/>
    <property type="evidence" value="ECO:0007669"/>
    <property type="project" value="TreeGrafter"/>
</dbReference>
<evidence type="ECO:0000256" key="1">
    <source>
        <dbReference type="ARBA" id="ARBA00007404"/>
    </source>
</evidence>
<dbReference type="InterPro" id="IPR015848">
    <property type="entry name" value="PNPase_PH_RNA-bd_bac/org-type"/>
</dbReference>
<accession>A0A3Q8EX47</accession>
<reference evidence="10 11" key="1">
    <citation type="journal article" date="2018" name="Parasitology">
        <title>The reduced genome of Candidatus Kinetoplastibacterium sorsogonicusi, the endosymbiont of Kentomonas sorsogonicus (Trypanosomatidae): loss of the haem-synthesis pathway.</title>
        <authorList>
            <person name="Silva F.M."/>
            <person name="Kostygov A.Y."/>
            <person name="Spodareva V.V."/>
            <person name="Butenko A."/>
            <person name="Tossou R."/>
            <person name="Lukes J."/>
            <person name="Yurchenko V."/>
            <person name="Alves J.M.P."/>
        </authorList>
    </citation>
    <scope>NUCLEOTIDE SEQUENCE [LARGE SCALE GENOMIC DNA]</scope>
    <source>
        <strain evidence="10 11">MF-08</strain>
    </source>
</reference>
<keyword evidence="11" id="KW-1185">Reference proteome</keyword>
<dbReference type="InterPro" id="IPR004088">
    <property type="entry name" value="KH_dom_type_1"/>
</dbReference>
<dbReference type="Pfam" id="PF03726">
    <property type="entry name" value="PNPase"/>
    <property type="match status" value="1"/>
</dbReference>
<dbReference type="EC" id="2.7.7.8" evidence="8"/>
<dbReference type="SUPFAM" id="SSF54211">
    <property type="entry name" value="Ribosomal protein S5 domain 2-like"/>
    <property type="match status" value="2"/>
</dbReference>
<dbReference type="CDD" id="cd02393">
    <property type="entry name" value="KH-I_PNPase"/>
    <property type="match status" value="1"/>
</dbReference>
<feature type="domain" description="S1 motif" evidence="9">
    <location>
        <begin position="627"/>
        <end position="695"/>
    </location>
</feature>
<dbReference type="CDD" id="cd11364">
    <property type="entry name" value="RNase_PH_PNPase_2"/>
    <property type="match status" value="1"/>
</dbReference>
<dbReference type="InterPro" id="IPR004087">
    <property type="entry name" value="KH_dom"/>
</dbReference>
<evidence type="ECO:0000256" key="3">
    <source>
        <dbReference type="ARBA" id="ARBA00022679"/>
    </source>
</evidence>
<organism evidence="10 11">
    <name type="scientific">Candidatus Kinetoplastidibacterium kentomonadis</name>
    <dbReference type="NCBI Taxonomy" id="1576550"/>
    <lineage>
        <taxon>Bacteria</taxon>
        <taxon>Pseudomonadati</taxon>
        <taxon>Pseudomonadota</taxon>
        <taxon>Betaproteobacteria</taxon>
        <taxon>Candidatus Kinetoplastidibacterium</taxon>
    </lineage>
</organism>
<comment type="cofactor">
    <cofactor evidence="8">
        <name>Mg(2+)</name>
        <dbReference type="ChEBI" id="CHEBI:18420"/>
    </cofactor>
</comment>
<proteinExistence type="inferred from homology"/>
<dbReference type="Pfam" id="PF00013">
    <property type="entry name" value="KH_1"/>
    <property type="match status" value="1"/>
</dbReference>
<evidence type="ECO:0000313" key="11">
    <source>
        <dbReference type="Proteomes" id="UP000266796"/>
    </source>
</evidence>
<name>A0A3Q8EX47_9PROT</name>
<dbReference type="OrthoDB" id="9804305at2"/>
<keyword evidence="4 8" id="KW-0548">Nucleotidyltransferase</keyword>
<dbReference type="InterPro" id="IPR001247">
    <property type="entry name" value="ExoRNase_PH_dom1"/>
</dbReference>
<evidence type="ECO:0000256" key="4">
    <source>
        <dbReference type="ARBA" id="ARBA00022695"/>
    </source>
</evidence>
<keyword evidence="7 8" id="KW-0694">RNA-binding</keyword>
<evidence type="ECO:0000313" key="10">
    <source>
        <dbReference type="EMBL" id="AWD32601.1"/>
    </source>
</evidence>
<dbReference type="InterPro" id="IPR036345">
    <property type="entry name" value="ExoRNase_PH_dom2_sf"/>
</dbReference>
<dbReference type="Pfam" id="PF00575">
    <property type="entry name" value="S1"/>
    <property type="match status" value="1"/>
</dbReference>
<dbReference type="Pfam" id="PF01138">
    <property type="entry name" value="RNase_PH"/>
    <property type="match status" value="2"/>
</dbReference>
<dbReference type="FunFam" id="3.30.230.70:FF:000001">
    <property type="entry name" value="Polyribonucleotide nucleotidyltransferase"/>
    <property type="match status" value="1"/>
</dbReference>
<dbReference type="RefSeq" id="WP_108674005.1">
    <property type="nucleotide sequence ID" value="NZ_CP025628.1"/>
</dbReference>
<feature type="binding site" evidence="8">
    <location>
        <position position="491"/>
    </location>
    <ligand>
        <name>Mg(2+)</name>
        <dbReference type="ChEBI" id="CHEBI:18420"/>
    </ligand>
</feature>
<evidence type="ECO:0000256" key="5">
    <source>
        <dbReference type="ARBA" id="ARBA00022723"/>
    </source>
</evidence>
<dbReference type="SUPFAM" id="SSF46915">
    <property type="entry name" value="Polynucleotide phosphorylase/guanosine pentaphosphate synthase (PNPase/GPSI), domain 3"/>
    <property type="match status" value="1"/>
</dbReference>
<evidence type="ECO:0000259" key="9">
    <source>
        <dbReference type="PROSITE" id="PS50126"/>
    </source>
</evidence>
<dbReference type="PROSITE" id="PS50126">
    <property type="entry name" value="S1"/>
    <property type="match status" value="1"/>
</dbReference>
<dbReference type="GO" id="GO:0006396">
    <property type="term" value="P:RNA processing"/>
    <property type="evidence" value="ECO:0007669"/>
    <property type="project" value="InterPro"/>
</dbReference>
<keyword evidence="6 8" id="KW-0460">Magnesium</keyword>
<evidence type="ECO:0000256" key="8">
    <source>
        <dbReference type="HAMAP-Rule" id="MF_01595"/>
    </source>
</evidence>
<dbReference type="KEGG" id="kso:CKSOR_00492"/>
<dbReference type="SMART" id="SM00322">
    <property type="entry name" value="KH"/>
    <property type="match status" value="1"/>
</dbReference>
<dbReference type="NCBIfam" id="TIGR03591">
    <property type="entry name" value="polynuc_phos"/>
    <property type="match status" value="1"/>
</dbReference>
<evidence type="ECO:0000256" key="6">
    <source>
        <dbReference type="ARBA" id="ARBA00022842"/>
    </source>
</evidence>
<feature type="binding site" evidence="8">
    <location>
        <position position="497"/>
    </location>
    <ligand>
        <name>Mg(2+)</name>
        <dbReference type="ChEBI" id="CHEBI:18420"/>
    </ligand>
</feature>
<dbReference type="SUPFAM" id="SSF55666">
    <property type="entry name" value="Ribonuclease PH domain 2-like"/>
    <property type="match status" value="2"/>
</dbReference>
<dbReference type="InterPro" id="IPR003029">
    <property type="entry name" value="S1_domain"/>
</dbReference>
<protein>
    <recommendedName>
        <fullName evidence="8">Polyribonucleotide nucleotidyltransferase</fullName>
        <ecNumber evidence="8">2.7.7.8</ecNumber>
    </recommendedName>
    <alternativeName>
        <fullName evidence="8">Polynucleotide phosphorylase</fullName>
        <shortName evidence="8">PNPase</shortName>
    </alternativeName>
</protein>
<dbReference type="PROSITE" id="PS50084">
    <property type="entry name" value="KH_TYPE_1"/>
    <property type="match status" value="1"/>
</dbReference>
<dbReference type="AlphaFoldDB" id="A0A3Q8EX47"/>
<dbReference type="SMART" id="SM00316">
    <property type="entry name" value="S1"/>
    <property type="match status" value="1"/>
</dbReference>
<dbReference type="InterPro" id="IPR012162">
    <property type="entry name" value="PNPase"/>
</dbReference>
<dbReference type="CDD" id="cd11363">
    <property type="entry name" value="RNase_PH_PNPase_1"/>
    <property type="match status" value="1"/>
</dbReference>
<dbReference type="NCBIfam" id="NF008805">
    <property type="entry name" value="PRK11824.1"/>
    <property type="match status" value="1"/>
</dbReference>
<evidence type="ECO:0000256" key="7">
    <source>
        <dbReference type="ARBA" id="ARBA00022884"/>
    </source>
</evidence>
<dbReference type="Gene3D" id="3.30.230.70">
    <property type="entry name" value="GHMP Kinase, N-terminal domain"/>
    <property type="match status" value="2"/>
</dbReference>
<comment type="catalytic activity">
    <reaction evidence="8">
        <text>RNA(n+1) + phosphate = RNA(n) + a ribonucleoside 5'-diphosphate</text>
        <dbReference type="Rhea" id="RHEA:22096"/>
        <dbReference type="Rhea" id="RHEA-COMP:14527"/>
        <dbReference type="Rhea" id="RHEA-COMP:17342"/>
        <dbReference type="ChEBI" id="CHEBI:43474"/>
        <dbReference type="ChEBI" id="CHEBI:57930"/>
        <dbReference type="ChEBI" id="CHEBI:140395"/>
        <dbReference type="EC" id="2.7.7.8"/>
    </reaction>
</comment>
<keyword evidence="3 8" id="KW-0808">Transferase</keyword>
<dbReference type="Gene3D" id="3.30.1370.10">
    <property type="entry name" value="K Homology domain, type 1"/>
    <property type="match status" value="1"/>
</dbReference>
<dbReference type="Pfam" id="PF03725">
    <property type="entry name" value="RNase_PH_C"/>
    <property type="match status" value="1"/>
</dbReference>
<sequence>MFNKITKNFQYGKHEVVLETGVIARQASGSVLASIDGTVVLATVVIDKEIKENKDFFPLTVDYIEKTYAAGRIPGGFFKREGKPSEREILISRLIDRSIRPLFPKGFYNEVQITLHTLSVNPDINPDINALIATSAALSISGIPFEGPLGIARVGYINNNFVLNPTENQLQSSSLDLIVSGTEDGVLMVESKACELNENIMLDAIMFGHQNMQVIIEAIHDLVSLAGQPVWNWEPNIYSDELVNNIKNIIGNKMSLAYEIKDKQSRVKKINEIKNYVKDSLQKQYENNLNILPNNTCIENIIFDIEYSLVRSKILNGEARIDGRDTRTVRPLDIQLGLLPRTHGSALFTRGETQALVITTLGTKHDEQIIENIMGESRDKFIFHYNMPPFATGEIGRIGVPKRREIGHGYLAKKALESLLPDPDNFQYAIRVVSEITESNGSSSMASVCGASLSLMDAGVPMKNHVAGVAMGLILEKDKFAVLTDIIGDEDHLGDMDFKVAGTNVGITALQMDIKIQGINKDIMKVALDQAKEGRLHILNVMNNYIQFSRSKLSNFAPKIVKINVNPEKIRDIIGKGGATIRLLTESTGAQIDISDNGTILISSNDESKLEDAKKRILDITTDIEIGKIYNGNIIRLLDFGAIVQIMPGKDGLLHISEISNNRINNINDILIINQKIQVKVIDIDDKGRIRLSSKSLDIKKDNDIK</sequence>
<dbReference type="InterPro" id="IPR036612">
    <property type="entry name" value="KH_dom_type_1_sf"/>
</dbReference>
<dbReference type="GO" id="GO:0003723">
    <property type="term" value="F:RNA binding"/>
    <property type="evidence" value="ECO:0007669"/>
    <property type="project" value="UniProtKB-UniRule"/>
</dbReference>
<dbReference type="EMBL" id="CP025628">
    <property type="protein sequence ID" value="AWD32601.1"/>
    <property type="molecule type" value="Genomic_DNA"/>
</dbReference>
<dbReference type="PANTHER" id="PTHR11252">
    <property type="entry name" value="POLYRIBONUCLEOTIDE NUCLEOTIDYLTRANSFERASE"/>
    <property type="match status" value="1"/>
</dbReference>
<dbReference type="Gene3D" id="2.40.50.140">
    <property type="entry name" value="Nucleic acid-binding proteins"/>
    <property type="match status" value="1"/>
</dbReference>
<keyword evidence="5 8" id="KW-0479">Metal-binding</keyword>
<dbReference type="SUPFAM" id="SSF54791">
    <property type="entry name" value="Eukaryotic type KH-domain (KH-domain type I)"/>
    <property type="match status" value="1"/>
</dbReference>